<gene>
    <name evidence="1" type="ORF">E2C01_070172</name>
</gene>
<proteinExistence type="predicted"/>
<sequence>MAWRGGGVRCGGGR</sequence>
<comment type="caution">
    <text evidence="1">The sequence shown here is derived from an EMBL/GenBank/DDBJ whole genome shotgun (WGS) entry which is preliminary data.</text>
</comment>
<evidence type="ECO:0000313" key="1">
    <source>
        <dbReference type="EMBL" id="MPC75777.1"/>
    </source>
</evidence>
<keyword evidence="2" id="KW-1185">Reference proteome</keyword>
<accession>A0A5B7I2T8</accession>
<dbReference type="Proteomes" id="UP000324222">
    <property type="component" value="Unassembled WGS sequence"/>
</dbReference>
<organism evidence="1 2">
    <name type="scientific">Portunus trituberculatus</name>
    <name type="common">Swimming crab</name>
    <name type="synonym">Neptunus trituberculatus</name>
    <dbReference type="NCBI Taxonomy" id="210409"/>
    <lineage>
        <taxon>Eukaryota</taxon>
        <taxon>Metazoa</taxon>
        <taxon>Ecdysozoa</taxon>
        <taxon>Arthropoda</taxon>
        <taxon>Crustacea</taxon>
        <taxon>Multicrustacea</taxon>
        <taxon>Malacostraca</taxon>
        <taxon>Eumalacostraca</taxon>
        <taxon>Eucarida</taxon>
        <taxon>Decapoda</taxon>
        <taxon>Pleocyemata</taxon>
        <taxon>Brachyura</taxon>
        <taxon>Eubrachyura</taxon>
        <taxon>Portunoidea</taxon>
        <taxon>Portunidae</taxon>
        <taxon>Portuninae</taxon>
        <taxon>Portunus</taxon>
    </lineage>
</organism>
<dbReference type="EMBL" id="VSRR010041830">
    <property type="protein sequence ID" value="MPC75777.1"/>
    <property type="molecule type" value="Genomic_DNA"/>
</dbReference>
<name>A0A5B7I2T8_PORTR</name>
<reference evidence="1 2" key="1">
    <citation type="submission" date="2019-05" db="EMBL/GenBank/DDBJ databases">
        <title>Another draft genome of Portunus trituberculatus and its Hox gene families provides insights of decapod evolution.</title>
        <authorList>
            <person name="Jeong J.-H."/>
            <person name="Song I."/>
            <person name="Kim S."/>
            <person name="Choi T."/>
            <person name="Kim D."/>
            <person name="Ryu S."/>
            <person name="Kim W."/>
        </authorList>
    </citation>
    <scope>NUCLEOTIDE SEQUENCE [LARGE SCALE GENOMIC DNA]</scope>
    <source>
        <tissue evidence="1">Muscle</tissue>
    </source>
</reference>
<evidence type="ECO:0000313" key="2">
    <source>
        <dbReference type="Proteomes" id="UP000324222"/>
    </source>
</evidence>
<protein>
    <submittedName>
        <fullName evidence="1">Uncharacterized protein</fullName>
    </submittedName>
</protein>